<keyword evidence="1" id="KW-0812">Transmembrane</keyword>
<accession>A0ABS6M771</accession>
<dbReference type="InterPro" id="IPR006189">
    <property type="entry name" value="CHASE_dom"/>
</dbReference>
<organism evidence="3 4">
    <name type="scientific">Marinobacterium weihaiense</name>
    <dbReference type="NCBI Taxonomy" id="2851016"/>
    <lineage>
        <taxon>Bacteria</taxon>
        <taxon>Pseudomonadati</taxon>
        <taxon>Pseudomonadota</taxon>
        <taxon>Gammaproteobacteria</taxon>
        <taxon>Oceanospirillales</taxon>
        <taxon>Oceanospirillaceae</taxon>
        <taxon>Marinobacterium</taxon>
    </lineage>
</organism>
<feature type="domain" description="CHASE" evidence="2">
    <location>
        <begin position="85"/>
        <end position="176"/>
    </location>
</feature>
<protein>
    <submittedName>
        <fullName evidence="3">CHASE domain-containing protein</fullName>
    </submittedName>
</protein>
<reference evidence="3 4" key="1">
    <citation type="submission" date="2021-06" db="EMBL/GenBank/DDBJ databases">
        <title>Bacterium isolated from marine sediment.</title>
        <authorList>
            <person name="Zhu K.-L."/>
            <person name="Du Z.-J."/>
            <person name="Liang Q.-Y."/>
        </authorList>
    </citation>
    <scope>NUCLEOTIDE SEQUENCE [LARGE SCALE GENOMIC DNA]</scope>
    <source>
        <strain evidence="3 4">A346</strain>
    </source>
</reference>
<keyword evidence="1" id="KW-1133">Transmembrane helix</keyword>
<proteinExistence type="predicted"/>
<keyword evidence="1" id="KW-0472">Membrane</keyword>
<comment type="caution">
    <text evidence="3">The sequence shown here is derived from an EMBL/GenBank/DDBJ whole genome shotgun (WGS) entry which is preliminary data.</text>
</comment>
<evidence type="ECO:0000259" key="2">
    <source>
        <dbReference type="PROSITE" id="PS50839"/>
    </source>
</evidence>
<dbReference type="Pfam" id="PF03924">
    <property type="entry name" value="CHASE"/>
    <property type="match status" value="1"/>
</dbReference>
<keyword evidence="4" id="KW-1185">Reference proteome</keyword>
<sequence>MTEQVAQLARVRQQQVEQLEAAVYLAQLRGRLDDELNAVIFLVRSLAAFVSANPDSGADRWHNVSRQVLGETDLVRNIGLAPDNIIRFVYPLEGNEQALGLDYRRHAEQWPPVERAMTTGRMTLQGPIELVQGGQGLLAQMPISYSSGGQPRYWGVASIVIHFDRLLANAGVSVQQDGYELAIRTEGGPDAVSRLLLGDARVFERPLAQVQIYMPDTHWVLAMRQTPVEQRSLLIIRVVGVLLSLLLAGSIVLWREFRQTN</sequence>
<gene>
    <name evidence="3" type="ORF">KTN04_02095</name>
</gene>
<dbReference type="EMBL" id="JAHQZT010000002">
    <property type="protein sequence ID" value="MBV0932129.1"/>
    <property type="molecule type" value="Genomic_DNA"/>
</dbReference>
<name>A0ABS6M771_9GAMM</name>
<evidence type="ECO:0000256" key="1">
    <source>
        <dbReference type="SAM" id="Phobius"/>
    </source>
</evidence>
<dbReference type="RefSeq" id="WP_217333554.1">
    <property type="nucleotide sequence ID" value="NZ_JAHQZT010000002.1"/>
</dbReference>
<evidence type="ECO:0000313" key="4">
    <source>
        <dbReference type="Proteomes" id="UP000755551"/>
    </source>
</evidence>
<dbReference type="SMART" id="SM01079">
    <property type="entry name" value="CHASE"/>
    <property type="match status" value="1"/>
</dbReference>
<dbReference type="Proteomes" id="UP000755551">
    <property type="component" value="Unassembled WGS sequence"/>
</dbReference>
<dbReference type="PROSITE" id="PS50839">
    <property type="entry name" value="CHASE"/>
    <property type="match status" value="1"/>
</dbReference>
<evidence type="ECO:0000313" key="3">
    <source>
        <dbReference type="EMBL" id="MBV0932129.1"/>
    </source>
</evidence>
<feature type="transmembrane region" description="Helical" evidence="1">
    <location>
        <begin position="234"/>
        <end position="254"/>
    </location>
</feature>